<dbReference type="InterPro" id="IPR029068">
    <property type="entry name" value="Glyas_Bleomycin-R_OHBP_Dase"/>
</dbReference>
<gene>
    <name evidence="2" type="ORF">RBB77_22785</name>
</gene>
<sequence>MLQLNHINLSVSDVPALSDFFERCLNFKVTERRGNNKFAVLEGEDSFVLILMHGKDVTTASYPTMFHVGFIVKDEATVRATHQQMIAAGYEAPPPARIQRGGDPTFGFYHPAPGGILVEVSTPIVAMKET</sequence>
<dbReference type="KEGG" id="tpsc:RBB77_22785"/>
<dbReference type="Pfam" id="PF00903">
    <property type="entry name" value="Glyoxalase"/>
    <property type="match status" value="1"/>
</dbReference>
<organism evidence="2">
    <name type="scientific">Tunturiibacter psychrotolerans</name>
    <dbReference type="NCBI Taxonomy" id="3069686"/>
    <lineage>
        <taxon>Bacteria</taxon>
        <taxon>Pseudomonadati</taxon>
        <taxon>Acidobacteriota</taxon>
        <taxon>Terriglobia</taxon>
        <taxon>Terriglobales</taxon>
        <taxon>Acidobacteriaceae</taxon>
        <taxon>Tunturiibacter</taxon>
    </lineage>
</organism>
<dbReference type="Gene3D" id="3.10.180.10">
    <property type="entry name" value="2,3-Dihydroxybiphenyl 1,2-Dioxygenase, domain 1"/>
    <property type="match status" value="1"/>
</dbReference>
<evidence type="ECO:0000313" key="2">
    <source>
        <dbReference type="EMBL" id="XCB33208.1"/>
    </source>
</evidence>
<name>A0AAU7ZQK5_9BACT</name>
<proteinExistence type="predicted"/>
<dbReference type="InterPro" id="IPR004360">
    <property type="entry name" value="Glyas_Fos-R_dOase_dom"/>
</dbReference>
<dbReference type="AlphaFoldDB" id="A0AAU7ZQK5"/>
<dbReference type="PROSITE" id="PS51819">
    <property type="entry name" value="VOC"/>
    <property type="match status" value="1"/>
</dbReference>
<dbReference type="EMBL" id="CP132942">
    <property type="protein sequence ID" value="XCB33208.1"/>
    <property type="molecule type" value="Genomic_DNA"/>
</dbReference>
<dbReference type="CDD" id="cd06587">
    <property type="entry name" value="VOC"/>
    <property type="match status" value="1"/>
</dbReference>
<dbReference type="RefSeq" id="WP_353064050.1">
    <property type="nucleotide sequence ID" value="NZ_CP132942.1"/>
</dbReference>
<accession>A0AAU7ZQK5</accession>
<protein>
    <submittedName>
        <fullName evidence="2">VOC family protein</fullName>
    </submittedName>
</protein>
<feature type="domain" description="VOC" evidence="1">
    <location>
        <begin position="3"/>
        <end position="123"/>
    </location>
</feature>
<dbReference type="InterPro" id="IPR037523">
    <property type="entry name" value="VOC_core"/>
</dbReference>
<reference evidence="2" key="2">
    <citation type="journal article" date="2024" name="Environ. Microbiol.">
        <title>Genome analysis and description of Tunturibacter gen. nov. expands the diversity of Terriglobia in tundra soils.</title>
        <authorList>
            <person name="Messyasz A."/>
            <person name="Mannisto M.K."/>
            <person name="Kerkhof L.J."/>
            <person name="Haggblom M.M."/>
        </authorList>
    </citation>
    <scope>NUCLEOTIDE SEQUENCE</scope>
    <source>
        <strain evidence="2">X5P6</strain>
    </source>
</reference>
<dbReference type="PANTHER" id="PTHR36113">
    <property type="entry name" value="LYASE, PUTATIVE-RELATED-RELATED"/>
    <property type="match status" value="1"/>
</dbReference>
<evidence type="ECO:0000259" key="1">
    <source>
        <dbReference type="PROSITE" id="PS51819"/>
    </source>
</evidence>
<reference evidence="2" key="1">
    <citation type="submission" date="2023-08" db="EMBL/GenBank/DDBJ databases">
        <authorList>
            <person name="Messyasz A."/>
            <person name="Mannisto M.K."/>
            <person name="Kerkhof L.J."/>
            <person name="Haggblom M."/>
        </authorList>
    </citation>
    <scope>NUCLEOTIDE SEQUENCE</scope>
    <source>
        <strain evidence="2">X5P6</strain>
    </source>
</reference>
<dbReference type="PANTHER" id="PTHR36113:SF3">
    <property type="entry name" value="SLL5075 PROTEIN"/>
    <property type="match status" value="1"/>
</dbReference>
<dbReference type="InterPro" id="IPR051332">
    <property type="entry name" value="Fosfomycin_Res_Enzymes"/>
</dbReference>
<dbReference type="SUPFAM" id="SSF54593">
    <property type="entry name" value="Glyoxalase/Bleomycin resistance protein/Dihydroxybiphenyl dioxygenase"/>
    <property type="match status" value="1"/>
</dbReference>